<dbReference type="OrthoDB" id="494673at2759"/>
<dbReference type="GO" id="GO:0140417">
    <property type="term" value="F:intracellularly ATP-gated calcium channel activity"/>
    <property type="evidence" value="ECO:0007669"/>
    <property type="project" value="UniProtKB-ARBA"/>
</dbReference>
<feature type="transmembrane region" description="Helical" evidence="12">
    <location>
        <begin position="73"/>
        <end position="93"/>
    </location>
</feature>
<sequence>MSCRLFSRKSQQIRSDLFLFGLLSIDRGELATDERLWEEESSSHRQDDAKDEDARLLGSSPDIVKIHDWRLGLLHYGFMLGILIYVAIYAVWYQQGYLQKDQPVGSIRTTIATPTDLRAAQSYPYCLQNSTTYAGYNNYQCIYYSGNNIQFPNALGNPFMVITRTKNITMNNPTSCVVPDQPSCVISDADTVDPTKQTTTRYYSAGVEDYTLFFEHVVYGRSSKFADKNENMEGGFYKGDKLVVSRTLSQGSYNDIITVGQLLDLADSSLDAQSEVSNHTLRYDGLQLVVIIEYSSSVRDSTKYSYKIKAVQIKGVDTAVNLPDTQQSVFSHNGIVVGVVQTGVIGVFSFPALLSAIIGGAVLTGVATTVVDLMAIYVLPEKKFYGARKFDDNDNAARQSSISSMHTEQPQHIDIDNKTGATPSAV</sequence>
<evidence type="ECO:0000256" key="10">
    <source>
        <dbReference type="ARBA" id="ARBA00037850"/>
    </source>
</evidence>
<evidence type="ECO:0000256" key="6">
    <source>
        <dbReference type="ARBA" id="ARBA00023065"/>
    </source>
</evidence>
<accession>A0A2P6NTX5</accession>
<dbReference type="InterPro" id="IPR059116">
    <property type="entry name" value="P2X_receptor"/>
</dbReference>
<dbReference type="Gene3D" id="1.10.287.940">
    <property type="entry name" value="atp-gated p2x4 ion channel"/>
    <property type="match status" value="1"/>
</dbReference>
<comment type="similarity">
    <text evidence="1">Belongs to the P2X receptor family.</text>
</comment>
<evidence type="ECO:0000256" key="9">
    <source>
        <dbReference type="ARBA" id="ARBA00023303"/>
    </source>
</evidence>
<keyword evidence="7 12" id="KW-0472">Membrane</keyword>
<feature type="transmembrane region" description="Helical" evidence="12">
    <location>
        <begin position="352"/>
        <end position="379"/>
    </location>
</feature>
<dbReference type="GO" id="GO:0031164">
    <property type="term" value="C:contractile vacuolar membrane"/>
    <property type="evidence" value="ECO:0007669"/>
    <property type="project" value="UniProtKB-SubCell"/>
</dbReference>
<evidence type="ECO:0000256" key="3">
    <source>
        <dbReference type="ARBA" id="ARBA00022554"/>
    </source>
</evidence>
<name>A0A2P6NTX5_9EUKA</name>
<keyword evidence="4 12" id="KW-0812">Transmembrane</keyword>
<dbReference type="EMBL" id="MDYQ01000021">
    <property type="protein sequence ID" value="PRP87308.1"/>
    <property type="molecule type" value="Genomic_DNA"/>
</dbReference>
<keyword evidence="8" id="KW-1071">Ligand-gated ion channel</keyword>
<evidence type="ECO:0000256" key="4">
    <source>
        <dbReference type="ARBA" id="ARBA00022692"/>
    </source>
</evidence>
<proteinExistence type="inferred from homology"/>
<feature type="region of interest" description="Disordered" evidence="11">
    <location>
        <begin position="397"/>
        <end position="426"/>
    </location>
</feature>
<dbReference type="GO" id="GO:0071476">
    <property type="term" value="P:cellular hypotonic response"/>
    <property type="evidence" value="ECO:0007669"/>
    <property type="project" value="UniProtKB-ARBA"/>
</dbReference>
<comment type="caution">
    <text evidence="13">The sequence shown here is derived from an EMBL/GenBank/DDBJ whole genome shotgun (WGS) entry which is preliminary data.</text>
</comment>
<keyword evidence="2" id="KW-0813">Transport</keyword>
<evidence type="ECO:0000256" key="1">
    <source>
        <dbReference type="ARBA" id="ARBA00009848"/>
    </source>
</evidence>
<keyword evidence="3" id="KW-0926">Vacuole</keyword>
<dbReference type="PANTHER" id="PTHR10125">
    <property type="entry name" value="P2X PURINOCEPTOR"/>
    <property type="match status" value="1"/>
</dbReference>
<dbReference type="PANTHER" id="PTHR10125:SF31">
    <property type="entry name" value="P2X RECEPTOR E"/>
    <property type="match status" value="1"/>
</dbReference>
<evidence type="ECO:0000256" key="11">
    <source>
        <dbReference type="SAM" id="MobiDB-lite"/>
    </source>
</evidence>
<feature type="compositionally biased region" description="Polar residues" evidence="11">
    <location>
        <begin position="397"/>
        <end position="408"/>
    </location>
</feature>
<comment type="subcellular location">
    <subcellularLocation>
        <location evidence="10">Contractile vacuole membrane</location>
    </subcellularLocation>
</comment>
<evidence type="ECO:0000256" key="8">
    <source>
        <dbReference type="ARBA" id="ARBA00023286"/>
    </source>
</evidence>
<evidence type="ECO:0000313" key="14">
    <source>
        <dbReference type="Proteomes" id="UP000241769"/>
    </source>
</evidence>
<dbReference type="FunCoup" id="A0A2P6NTX5">
    <property type="interactions" value="4"/>
</dbReference>
<protein>
    <recommendedName>
        <fullName evidence="15">P2X receptor</fullName>
    </recommendedName>
</protein>
<evidence type="ECO:0000256" key="5">
    <source>
        <dbReference type="ARBA" id="ARBA00022989"/>
    </source>
</evidence>
<keyword evidence="5 12" id="KW-1133">Transmembrane helix</keyword>
<evidence type="ECO:0000256" key="2">
    <source>
        <dbReference type="ARBA" id="ARBA00022448"/>
    </source>
</evidence>
<evidence type="ECO:0000256" key="7">
    <source>
        <dbReference type="ARBA" id="ARBA00023136"/>
    </source>
</evidence>
<organism evidence="13 14">
    <name type="scientific">Planoprotostelium fungivorum</name>
    <dbReference type="NCBI Taxonomy" id="1890364"/>
    <lineage>
        <taxon>Eukaryota</taxon>
        <taxon>Amoebozoa</taxon>
        <taxon>Evosea</taxon>
        <taxon>Variosea</taxon>
        <taxon>Cavosteliida</taxon>
        <taxon>Cavosteliaceae</taxon>
        <taxon>Planoprotostelium</taxon>
    </lineage>
</organism>
<gene>
    <name evidence="13" type="ORF">PROFUN_01570</name>
</gene>
<reference evidence="13 14" key="1">
    <citation type="journal article" date="2018" name="Genome Biol. Evol.">
        <title>Multiple Roots of Fruiting Body Formation in Amoebozoa.</title>
        <authorList>
            <person name="Hillmann F."/>
            <person name="Forbes G."/>
            <person name="Novohradska S."/>
            <person name="Ferling I."/>
            <person name="Riege K."/>
            <person name="Groth M."/>
            <person name="Westermann M."/>
            <person name="Marz M."/>
            <person name="Spaller T."/>
            <person name="Winckler T."/>
            <person name="Schaap P."/>
            <person name="Glockner G."/>
        </authorList>
    </citation>
    <scope>NUCLEOTIDE SEQUENCE [LARGE SCALE GENOMIC DNA]</scope>
    <source>
        <strain evidence="13 14">Jena</strain>
    </source>
</reference>
<keyword evidence="6" id="KW-0406">Ion transport</keyword>
<keyword evidence="14" id="KW-1185">Reference proteome</keyword>
<dbReference type="InParanoid" id="A0A2P6NTX5"/>
<dbReference type="Proteomes" id="UP000241769">
    <property type="component" value="Unassembled WGS sequence"/>
</dbReference>
<evidence type="ECO:0000313" key="13">
    <source>
        <dbReference type="EMBL" id="PRP87308.1"/>
    </source>
</evidence>
<dbReference type="GO" id="GO:0050848">
    <property type="term" value="P:regulation of calcium-mediated signaling"/>
    <property type="evidence" value="ECO:0007669"/>
    <property type="project" value="UniProtKB-ARBA"/>
</dbReference>
<keyword evidence="9" id="KW-0407">Ion channel</keyword>
<dbReference type="AlphaFoldDB" id="A0A2P6NTX5"/>
<evidence type="ECO:0008006" key="15">
    <source>
        <dbReference type="Google" id="ProtNLM"/>
    </source>
</evidence>
<evidence type="ECO:0000256" key="12">
    <source>
        <dbReference type="SAM" id="Phobius"/>
    </source>
</evidence>